<accession>A0AAU9HR36</accession>
<evidence type="ECO:0000313" key="2">
    <source>
        <dbReference type="Proteomes" id="UP000835242"/>
    </source>
</evidence>
<name>A0AAU9HR36_9XANT</name>
<sequence length="67" mass="7797">MANDQQLLNRINIYRGSQAKVQDTPTALNITKSRQVIKPIEETLLVLPRKEERSFKLNFDDFSRHLG</sequence>
<proteinExistence type="predicted"/>
<protein>
    <submittedName>
        <fullName evidence="1">Uncharacterized protein</fullName>
    </submittedName>
</protein>
<dbReference type="EMBL" id="HG992337">
    <property type="protein sequence ID" value="CAE6758868.1"/>
    <property type="molecule type" value="Genomic_DNA"/>
</dbReference>
<dbReference type="Proteomes" id="UP000835242">
    <property type="component" value="Chromosome"/>
</dbReference>
<organism evidence="1 2">
    <name type="scientific">Xanthomonas arboricola</name>
    <dbReference type="NCBI Taxonomy" id="56448"/>
    <lineage>
        <taxon>Bacteria</taxon>
        <taxon>Pseudomonadati</taxon>
        <taxon>Pseudomonadota</taxon>
        <taxon>Gammaproteobacteria</taxon>
        <taxon>Lysobacterales</taxon>
        <taxon>Lysobacteraceae</taxon>
        <taxon>Xanthomonas</taxon>
    </lineage>
</organism>
<evidence type="ECO:0000313" key="1">
    <source>
        <dbReference type="EMBL" id="CAE6758850.1"/>
    </source>
</evidence>
<gene>
    <name evidence="1" type="ORF">XA1314C_18540</name>
</gene>
<dbReference type="EMBL" id="HG992337">
    <property type="protein sequence ID" value="CAE6758850.1"/>
    <property type="molecule type" value="Genomic_DNA"/>
</dbReference>
<reference evidence="1 2" key="1">
    <citation type="submission" date="2021-02" db="EMBL/GenBank/DDBJ databases">
        <authorList>
            <person name="Pothier F. J."/>
        </authorList>
    </citation>
    <scope>NUCLEOTIDE SEQUENCE [LARGE SCALE GENOMIC DNA]</scope>
    <source>
        <strain evidence="1 2">1314c</strain>
    </source>
</reference>
<dbReference type="AlphaFoldDB" id="A0AAU9HR36"/>